<reference evidence="4 5" key="1">
    <citation type="submission" date="2023-11" db="EMBL/GenBank/DDBJ databases">
        <title>Draft genome sequence and annotation of the polyextremotolerant black yeast-like fungus Aureobasidium pullulans NRRL 62042.</title>
        <authorList>
            <person name="Dielentheis-Frenken M.R.E."/>
            <person name="Wibberg D."/>
            <person name="Blank L.M."/>
            <person name="Tiso T."/>
        </authorList>
    </citation>
    <scope>NUCLEOTIDE SEQUENCE [LARGE SCALE GENOMIC DNA]</scope>
    <source>
        <strain evidence="4 5">NRRL 62042</strain>
    </source>
</reference>
<dbReference type="PROSITE" id="PS50102">
    <property type="entry name" value="RRM"/>
    <property type="match status" value="1"/>
</dbReference>
<feature type="region of interest" description="Disordered" evidence="2">
    <location>
        <begin position="1"/>
        <end position="23"/>
    </location>
</feature>
<dbReference type="SUPFAM" id="SSF54928">
    <property type="entry name" value="RNA-binding domain, RBD"/>
    <property type="match status" value="1"/>
</dbReference>
<sequence length="693" mass="77978">MSPPQSSEMIRKDSATSNDERQILQNAAANAQFKPSSKFNTVLNPFGSEFTPGKKFSVSKEKDTSSSSSDTIYTPAKGSAMKLLNIGSTPDGPSVKASSVSPVKPIGSGFSSPTRQLQLKDGPVFSTDTDPNIAETRFVRFGLIPLEWFEDGILQEVLEGTGLLGLIDRCVIACDDTPNCIALYSRFDDLRAASASKAMFESALTTVSFAFVDHHEYFGHDHTHPRAQAVSAYDGQVEFTATPKSMMDFSINSIFVEVREFAEAFGTVRSFAYIETQGFQAPRFRAEFFSVKAAESAVAVSAQNDSACFSDSLTVSVKDFAPPGYMRYVHPAASMVELVVATQDLAVSGESDDGYNNYTTRRPRDDNSGNSRGNSGLRRGRGGFRNSVPRSLQPAWWVPSDDSPVHQTDMEYWRFNQPQTVNLRKIEAGVDVRTTIMLRNIPNRVDFEDLKLFLDATSEGHYDFSYLRIDFSNNLNVGYAFVNFVRPEFITNFVQQRVGKEWSMYGSLKKCEVSYATIQGIDCLLAKFRNSVVMEEIPRYRPKLWYHVDSTDLPTIGGVPNTEAIGTEAPFPPPNNEQKRKRSRDNAGTIGLFPPRRGRGPYGPGSHFREGQYDRGTSFAIEEERQHEEQRQLRFNERRLVGYRGNDRGHRHGLRNGRNQQPRYRGAYDDEEEDYFDEQDTFFRGNCRSHYRR</sequence>
<keyword evidence="5" id="KW-1185">Reference proteome</keyword>
<feature type="compositionally biased region" description="Basic and acidic residues" evidence="2">
    <location>
        <begin position="9"/>
        <end position="22"/>
    </location>
</feature>
<evidence type="ECO:0000259" key="3">
    <source>
        <dbReference type="PROSITE" id="PS50102"/>
    </source>
</evidence>
<dbReference type="InterPro" id="IPR007201">
    <property type="entry name" value="Mei2-like_Rrm_C"/>
</dbReference>
<evidence type="ECO:0000256" key="1">
    <source>
        <dbReference type="PROSITE-ProRule" id="PRU00176"/>
    </source>
</evidence>
<feature type="compositionally biased region" description="Low complexity" evidence="2">
    <location>
        <begin position="368"/>
        <end position="377"/>
    </location>
</feature>
<feature type="region of interest" description="Disordered" evidence="2">
    <location>
        <begin position="561"/>
        <end position="611"/>
    </location>
</feature>
<dbReference type="Pfam" id="PF04059">
    <property type="entry name" value="RRM_2"/>
    <property type="match status" value="1"/>
</dbReference>
<evidence type="ECO:0000313" key="5">
    <source>
        <dbReference type="Proteomes" id="UP001341245"/>
    </source>
</evidence>
<comment type="caution">
    <text evidence="4">The sequence shown here is derived from an EMBL/GenBank/DDBJ whole genome shotgun (WGS) entry which is preliminary data.</text>
</comment>
<feature type="domain" description="RRM" evidence="3">
    <location>
        <begin position="434"/>
        <end position="518"/>
    </location>
</feature>
<keyword evidence="1" id="KW-0694">RNA-binding</keyword>
<proteinExistence type="predicted"/>
<dbReference type="InterPro" id="IPR035979">
    <property type="entry name" value="RBD_domain_sf"/>
</dbReference>
<dbReference type="EMBL" id="JASGXD010000001">
    <property type="protein sequence ID" value="KAK6008401.1"/>
    <property type="molecule type" value="Genomic_DNA"/>
</dbReference>
<accession>A0ABR0TV87</accession>
<dbReference type="Proteomes" id="UP001341245">
    <property type="component" value="Unassembled WGS sequence"/>
</dbReference>
<organism evidence="4 5">
    <name type="scientific">Aureobasidium pullulans</name>
    <name type="common">Black yeast</name>
    <name type="synonym">Pullularia pullulans</name>
    <dbReference type="NCBI Taxonomy" id="5580"/>
    <lineage>
        <taxon>Eukaryota</taxon>
        <taxon>Fungi</taxon>
        <taxon>Dikarya</taxon>
        <taxon>Ascomycota</taxon>
        <taxon>Pezizomycotina</taxon>
        <taxon>Dothideomycetes</taxon>
        <taxon>Dothideomycetidae</taxon>
        <taxon>Dothideales</taxon>
        <taxon>Saccotheciaceae</taxon>
        <taxon>Aureobasidium</taxon>
    </lineage>
</organism>
<feature type="region of interest" description="Disordered" evidence="2">
    <location>
        <begin position="48"/>
        <end position="73"/>
    </location>
</feature>
<dbReference type="InterPro" id="IPR000504">
    <property type="entry name" value="RRM_dom"/>
</dbReference>
<name>A0ABR0TV87_AURPU</name>
<feature type="region of interest" description="Disordered" evidence="2">
    <location>
        <begin position="644"/>
        <end position="665"/>
    </location>
</feature>
<gene>
    <name evidence="4" type="ORF">QM012_000304</name>
</gene>
<evidence type="ECO:0000313" key="4">
    <source>
        <dbReference type="EMBL" id="KAK6008401.1"/>
    </source>
</evidence>
<protein>
    <recommendedName>
        <fullName evidence="3">RRM domain-containing protein</fullName>
    </recommendedName>
</protein>
<evidence type="ECO:0000256" key="2">
    <source>
        <dbReference type="SAM" id="MobiDB-lite"/>
    </source>
</evidence>
<feature type="region of interest" description="Disordered" evidence="2">
    <location>
        <begin position="351"/>
        <end position="387"/>
    </location>
</feature>